<sequence length="144" mass="15816">MELKAIPPNTKNEPGAMVAAAANKATDPISKIIVATVVAQKDADGIEPLYRDKAVVSTNIFPDFFSTEKILPSAKKEKLSPSPMEENFSPRASPWSSLASNTGLLEMFIVEYREPSSRKLLLACAGEKEKSIRTDNITIKKFFK</sequence>
<proteinExistence type="predicted"/>
<name>A0A4Y9F3S9_9MICC</name>
<dbReference type="EMBL" id="SPQC01000029">
    <property type="protein sequence ID" value="TFU21643.1"/>
    <property type="molecule type" value="Genomic_DNA"/>
</dbReference>
<accession>A0A4Y9F3S9</accession>
<comment type="caution">
    <text evidence="1">The sequence shown here is derived from an EMBL/GenBank/DDBJ whole genome shotgun (WGS) entry which is preliminary data.</text>
</comment>
<dbReference type="Proteomes" id="UP000297951">
    <property type="component" value="Unassembled WGS sequence"/>
</dbReference>
<evidence type="ECO:0000313" key="2">
    <source>
        <dbReference type="Proteomes" id="UP000297951"/>
    </source>
</evidence>
<reference evidence="1 2" key="1">
    <citation type="submission" date="2019-03" db="EMBL/GenBank/DDBJ databases">
        <title>Diversity of the mouse oral microbiome.</title>
        <authorList>
            <person name="Joseph S."/>
            <person name="Aduse-Opoku J."/>
            <person name="Curtis M."/>
            <person name="Wade W."/>
            <person name="Hashim A."/>
        </authorList>
    </citation>
    <scope>NUCLEOTIDE SEQUENCE [LARGE SCALE GENOMIC DNA]</scope>
    <source>
        <strain evidence="2">irhom_31</strain>
    </source>
</reference>
<gene>
    <name evidence="1" type="ORF">E4U03_08460</name>
</gene>
<dbReference type="RefSeq" id="WP_135013112.1">
    <property type="nucleotide sequence ID" value="NZ_SPQC01000029.1"/>
</dbReference>
<protein>
    <submittedName>
        <fullName evidence="1">Uncharacterized protein</fullName>
    </submittedName>
</protein>
<organism evidence="1 2">
    <name type="scientific">Rothia nasimurium</name>
    <dbReference type="NCBI Taxonomy" id="85336"/>
    <lineage>
        <taxon>Bacteria</taxon>
        <taxon>Bacillati</taxon>
        <taxon>Actinomycetota</taxon>
        <taxon>Actinomycetes</taxon>
        <taxon>Micrococcales</taxon>
        <taxon>Micrococcaceae</taxon>
        <taxon>Rothia</taxon>
    </lineage>
</organism>
<dbReference type="AlphaFoldDB" id="A0A4Y9F3S9"/>
<evidence type="ECO:0000313" key="1">
    <source>
        <dbReference type="EMBL" id="TFU21643.1"/>
    </source>
</evidence>